<feature type="compositionally biased region" description="Basic residues" evidence="1">
    <location>
        <begin position="26"/>
        <end position="36"/>
    </location>
</feature>
<accession>A0A9N9C079</accession>
<reference evidence="2" key="1">
    <citation type="submission" date="2021-06" db="EMBL/GenBank/DDBJ databases">
        <authorList>
            <person name="Kallberg Y."/>
            <person name="Tangrot J."/>
            <person name="Rosling A."/>
        </authorList>
    </citation>
    <scope>NUCLEOTIDE SEQUENCE</scope>
    <source>
        <strain evidence="2">FL130A</strain>
    </source>
</reference>
<evidence type="ECO:0000313" key="2">
    <source>
        <dbReference type="EMBL" id="CAG8583014.1"/>
    </source>
</evidence>
<gene>
    <name evidence="2" type="ORF">ALEPTO_LOCUS7353</name>
</gene>
<feature type="region of interest" description="Disordered" evidence="1">
    <location>
        <begin position="22"/>
        <end position="63"/>
    </location>
</feature>
<dbReference type="EMBL" id="CAJVPS010003125">
    <property type="protein sequence ID" value="CAG8583014.1"/>
    <property type="molecule type" value="Genomic_DNA"/>
</dbReference>
<dbReference type="OrthoDB" id="71307at2759"/>
<dbReference type="AlphaFoldDB" id="A0A9N9C079"/>
<proteinExistence type="predicted"/>
<evidence type="ECO:0000313" key="3">
    <source>
        <dbReference type="Proteomes" id="UP000789508"/>
    </source>
</evidence>
<keyword evidence="3" id="KW-1185">Reference proteome</keyword>
<name>A0A9N9C079_9GLOM</name>
<dbReference type="Proteomes" id="UP000789508">
    <property type="component" value="Unassembled WGS sequence"/>
</dbReference>
<protein>
    <submittedName>
        <fullName evidence="2">2205_t:CDS:1</fullName>
    </submittedName>
</protein>
<organism evidence="2 3">
    <name type="scientific">Ambispora leptoticha</name>
    <dbReference type="NCBI Taxonomy" id="144679"/>
    <lineage>
        <taxon>Eukaryota</taxon>
        <taxon>Fungi</taxon>
        <taxon>Fungi incertae sedis</taxon>
        <taxon>Mucoromycota</taxon>
        <taxon>Glomeromycotina</taxon>
        <taxon>Glomeromycetes</taxon>
        <taxon>Archaeosporales</taxon>
        <taxon>Ambisporaceae</taxon>
        <taxon>Ambispora</taxon>
    </lineage>
</organism>
<comment type="caution">
    <text evidence="2">The sequence shown here is derived from an EMBL/GenBank/DDBJ whole genome shotgun (WGS) entry which is preliminary data.</text>
</comment>
<sequence length="63" mass="6915">MKDYTNAVIASGVSPAIMITDDHKSSKTKVGSRMKRARGDYGRRNSITHPDTPKSPRGLFPLV</sequence>
<evidence type="ECO:0000256" key="1">
    <source>
        <dbReference type="SAM" id="MobiDB-lite"/>
    </source>
</evidence>